<dbReference type="PANTHER" id="PTHR42776:SF27">
    <property type="entry name" value="DIPEPTIDYL PEPTIDASE FAMILY MEMBER 6"/>
    <property type="match status" value="1"/>
</dbReference>
<dbReference type="EMBL" id="FOZL01000002">
    <property type="protein sequence ID" value="SFS20869.1"/>
    <property type="molecule type" value="Genomic_DNA"/>
</dbReference>
<dbReference type="STRING" id="474950.SAMN05421771_3912"/>
<dbReference type="Pfam" id="PF07676">
    <property type="entry name" value="PD40"/>
    <property type="match status" value="3"/>
</dbReference>
<evidence type="ECO:0000256" key="2">
    <source>
        <dbReference type="ARBA" id="ARBA00022825"/>
    </source>
</evidence>
<dbReference type="Gene3D" id="2.120.10.30">
    <property type="entry name" value="TolB, C-terminal domain"/>
    <property type="match status" value="2"/>
</dbReference>
<dbReference type="SUPFAM" id="SSF53474">
    <property type="entry name" value="alpha/beta-Hydrolases"/>
    <property type="match status" value="1"/>
</dbReference>
<protein>
    <submittedName>
        <fullName evidence="5">Dipeptidyl aminopeptidase/acylaminoacyl peptidase</fullName>
    </submittedName>
</protein>
<organism evidence="5 6">
    <name type="scientific">Granulicella pectinivorans</name>
    <dbReference type="NCBI Taxonomy" id="474950"/>
    <lineage>
        <taxon>Bacteria</taxon>
        <taxon>Pseudomonadati</taxon>
        <taxon>Acidobacteriota</taxon>
        <taxon>Terriglobia</taxon>
        <taxon>Terriglobales</taxon>
        <taxon>Acidobacteriaceae</taxon>
        <taxon>Granulicella</taxon>
    </lineage>
</organism>
<accession>A0A1I6MYX0</accession>
<feature type="domain" description="Peptidase S9 prolyl oligopeptidase catalytic" evidence="4">
    <location>
        <begin position="478"/>
        <end position="675"/>
    </location>
</feature>
<sequence length="679" mass="72797">MRKRSTLPLLFAAMAASAIAQSGNPAPVEPMKTHDPVVLAAMKASIGRVSMPGQVAVSPDGKWLAYTVGGRSGGGLHLLELANPDPAKDKIITPGSETSCANGAPVWSPDGAWLAYTSSCTSATEKPGQTQIFLWSKTTGTSKQLTHLNGLFQQVAFSPDGKQVAFLFVENATRSAGALAAMKPWSGVIGEDGIEIQRVATVDLATGTLKQVTPATLHVFEFDWSPNSKELAYIAAAPPGENNWWVADLYTQALGAAPKTIVDTAKVTGDLHGLQMAVPRFSPDGKRIAFIGGLMSDQGSTGGDIWVVSAKGGAPVDITPNIDGTPCYEAWVDDNKIGFVEDRRGSIRLPDYDVTKRAEVPGSALDLGQVSLSGGAIKDAVSISRNGIFAFVKSGFTLPAEVWAGPADAMKQITHLNDGAKPPAGKTESVEWTNEGFHVQGWLTYPVNYDPAKKYPLIVSVHGGPSSSIGPRWGTMSTYSLAGYFVFQPNPRGSFGQGEAFAAANKKDFGYGDLRDILTGMDAVEKKVSVDPKREGLTGWSYGGFMTMFAVTQTHRFRAAVAGAGISDWLSYYGENSIDQWMTPFFGASVYDDPAVYAKSSAITYIKNVTTPTLVIVGDRDGECPAPQSFEFWHALRAQGTKTQLVVYPNEGHGFRNPDNIRDRTEREMTWFQTEMPAQ</sequence>
<dbReference type="InterPro" id="IPR029058">
    <property type="entry name" value="AB_hydrolase_fold"/>
</dbReference>
<dbReference type="GO" id="GO:0004252">
    <property type="term" value="F:serine-type endopeptidase activity"/>
    <property type="evidence" value="ECO:0007669"/>
    <property type="project" value="TreeGrafter"/>
</dbReference>
<keyword evidence="3" id="KW-0732">Signal</keyword>
<dbReference type="Pfam" id="PF00326">
    <property type="entry name" value="Peptidase_S9"/>
    <property type="match status" value="1"/>
</dbReference>
<dbReference type="GO" id="GO:0006508">
    <property type="term" value="P:proteolysis"/>
    <property type="evidence" value="ECO:0007669"/>
    <property type="project" value="InterPro"/>
</dbReference>
<keyword evidence="1" id="KW-0378">Hydrolase</keyword>
<feature type="chain" id="PRO_5011482348" evidence="3">
    <location>
        <begin position="21"/>
        <end position="679"/>
    </location>
</feature>
<dbReference type="GO" id="GO:0004177">
    <property type="term" value="F:aminopeptidase activity"/>
    <property type="evidence" value="ECO:0007669"/>
    <property type="project" value="UniProtKB-KW"/>
</dbReference>
<reference evidence="5 6" key="1">
    <citation type="submission" date="2016-10" db="EMBL/GenBank/DDBJ databases">
        <authorList>
            <person name="de Groot N.N."/>
        </authorList>
    </citation>
    <scope>NUCLEOTIDE SEQUENCE [LARGE SCALE GENOMIC DNA]</scope>
    <source>
        <strain evidence="5 6">DSM 21001</strain>
    </source>
</reference>
<keyword evidence="2" id="KW-0720">Serine protease</keyword>
<keyword evidence="5" id="KW-0031">Aminopeptidase</keyword>
<evidence type="ECO:0000313" key="6">
    <source>
        <dbReference type="Proteomes" id="UP000199024"/>
    </source>
</evidence>
<feature type="signal peptide" evidence="3">
    <location>
        <begin position="1"/>
        <end position="20"/>
    </location>
</feature>
<dbReference type="RefSeq" id="WP_089842881.1">
    <property type="nucleotide sequence ID" value="NZ_FOZL01000002.1"/>
</dbReference>
<name>A0A1I6MYX0_9BACT</name>
<evidence type="ECO:0000256" key="3">
    <source>
        <dbReference type="SAM" id="SignalP"/>
    </source>
</evidence>
<dbReference type="SUPFAM" id="SSF82171">
    <property type="entry name" value="DPP6 N-terminal domain-like"/>
    <property type="match status" value="1"/>
</dbReference>
<keyword evidence="5" id="KW-0645">Protease</keyword>
<dbReference type="InterPro" id="IPR011659">
    <property type="entry name" value="WD40"/>
</dbReference>
<dbReference type="InterPro" id="IPR011042">
    <property type="entry name" value="6-blade_b-propeller_TolB-like"/>
</dbReference>
<dbReference type="PANTHER" id="PTHR42776">
    <property type="entry name" value="SERINE PEPTIDASE S9 FAMILY MEMBER"/>
    <property type="match status" value="1"/>
</dbReference>
<evidence type="ECO:0000256" key="1">
    <source>
        <dbReference type="ARBA" id="ARBA00022801"/>
    </source>
</evidence>
<keyword evidence="6" id="KW-1185">Reference proteome</keyword>
<evidence type="ECO:0000313" key="5">
    <source>
        <dbReference type="EMBL" id="SFS20869.1"/>
    </source>
</evidence>
<evidence type="ECO:0000259" key="4">
    <source>
        <dbReference type="Pfam" id="PF00326"/>
    </source>
</evidence>
<dbReference type="InterPro" id="IPR001375">
    <property type="entry name" value="Peptidase_S9_cat"/>
</dbReference>
<proteinExistence type="predicted"/>
<dbReference type="Proteomes" id="UP000199024">
    <property type="component" value="Unassembled WGS sequence"/>
</dbReference>
<dbReference type="Gene3D" id="3.40.50.1820">
    <property type="entry name" value="alpha/beta hydrolase"/>
    <property type="match status" value="1"/>
</dbReference>
<dbReference type="AlphaFoldDB" id="A0A1I6MYX0"/>
<gene>
    <name evidence="5" type="ORF">SAMN05421771_3912</name>
</gene>
<dbReference type="OrthoDB" id="108903at2"/>